<feature type="domain" description="Glycine zipper" evidence="1">
    <location>
        <begin position="33"/>
        <end position="77"/>
    </location>
</feature>
<dbReference type="PROSITE" id="PS51257">
    <property type="entry name" value="PROKAR_LIPOPROTEIN"/>
    <property type="match status" value="1"/>
</dbReference>
<evidence type="ECO:0000313" key="3">
    <source>
        <dbReference type="Proteomes" id="UP001305521"/>
    </source>
</evidence>
<protein>
    <submittedName>
        <fullName evidence="2">Glycine zipper domain-containing protein</fullName>
    </submittedName>
</protein>
<evidence type="ECO:0000313" key="2">
    <source>
        <dbReference type="EMBL" id="WPB86691.1"/>
    </source>
</evidence>
<organism evidence="2 3">
    <name type="scientific">Sediminicoccus rosea</name>
    <dbReference type="NCBI Taxonomy" id="1225128"/>
    <lineage>
        <taxon>Bacteria</taxon>
        <taxon>Pseudomonadati</taxon>
        <taxon>Pseudomonadota</taxon>
        <taxon>Alphaproteobacteria</taxon>
        <taxon>Acetobacterales</taxon>
        <taxon>Roseomonadaceae</taxon>
        <taxon>Sediminicoccus</taxon>
    </lineage>
</organism>
<dbReference type="InterPro" id="IPR039567">
    <property type="entry name" value="Gly-zipper"/>
</dbReference>
<sequence length="93" mass="8917">MTLRLLAPALLLLGLAGCDGTGQMTPTTQRVGGGAAVGALTGLAIGSISGNAGTGALIGAAAGGVGGFAWDQHQRAQQRAFNQGVAAGRASSQ</sequence>
<name>A0ABZ0PN97_9PROT</name>
<dbReference type="EMBL" id="CP137852">
    <property type="protein sequence ID" value="WPB86691.1"/>
    <property type="molecule type" value="Genomic_DNA"/>
</dbReference>
<evidence type="ECO:0000259" key="1">
    <source>
        <dbReference type="Pfam" id="PF13488"/>
    </source>
</evidence>
<reference evidence="2 3" key="1">
    <citation type="submission" date="2023-11" db="EMBL/GenBank/DDBJ databases">
        <title>Arctic aerobic anoxygenic photoheterotroph Sediminicoccus rosea KRV36 adapts its photosynthesis to long days of polar summer.</title>
        <authorList>
            <person name="Tomasch J."/>
            <person name="Kopejtka K."/>
            <person name="Bily T."/>
            <person name="Gardiner A.T."/>
            <person name="Gardian Z."/>
            <person name="Shivaramu S."/>
            <person name="Koblizek M."/>
            <person name="Engelhardt F."/>
            <person name="Kaftan D."/>
        </authorList>
    </citation>
    <scope>NUCLEOTIDE SEQUENCE [LARGE SCALE GENOMIC DNA]</scope>
    <source>
        <strain evidence="2 3">R-30</strain>
    </source>
</reference>
<accession>A0ABZ0PN97</accession>
<dbReference type="Proteomes" id="UP001305521">
    <property type="component" value="Chromosome"/>
</dbReference>
<keyword evidence="3" id="KW-1185">Reference proteome</keyword>
<dbReference type="RefSeq" id="WP_318650660.1">
    <property type="nucleotide sequence ID" value="NZ_CP137852.1"/>
</dbReference>
<gene>
    <name evidence="2" type="ORF">R9Z33_07380</name>
</gene>
<dbReference type="Pfam" id="PF13488">
    <property type="entry name" value="Gly-zipper_Omp"/>
    <property type="match status" value="1"/>
</dbReference>
<proteinExistence type="predicted"/>